<keyword evidence="2" id="KW-1185">Reference proteome</keyword>
<dbReference type="EMBL" id="LSSN01003965">
    <property type="protein sequence ID" value="OMJ12415.1"/>
    <property type="molecule type" value="Genomic_DNA"/>
</dbReference>
<sequence length="88" mass="10037">MPIALKRKKKDNPYKGVNVGKIMQPGQLGRPVELKYKSDGDQVLSTRSLETCFAQSRLIGQLPVIMRHLYLHFSERTSSIIVIRCSHK</sequence>
<gene>
    <name evidence="1" type="ORF">AYI70_g9132</name>
</gene>
<dbReference type="Proteomes" id="UP000187283">
    <property type="component" value="Unassembled WGS sequence"/>
</dbReference>
<organism evidence="1 2">
    <name type="scientific">Smittium culicis</name>
    <dbReference type="NCBI Taxonomy" id="133412"/>
    <lineage>
        <taxon>Eukaryota</taxon>
        <taxon>Fungi</taxon>
        <taxon>Fungi incertae sedis</taxon>
        <taxon>Zoopagomycota</taxon>
        <taxon>Kickxellomycotina</taxon>
        <taxon>Harpellomycetes</taxon>
        <taxon>Harpellales</taxon>
        <taxon>Legeriomycetaceae</taxon>
        <taxon>Smittium</taxon>
    </lineage>
</organism>
<protein>
    <submittedName>
        <fullName evidence="1">Uncharacterized protein</fullName>
    </submittedName>
</protein>
<comment type="caution">
    <text evidence="1">The sequence shown here is derived from an EMBL/GenBank/DDBJ whole genome shotgun (WGS) entry which is preliminary data.</text>
</comment>
<reference evidence="1 2" key="1">
    <citation type="submission" date="2017-01" db="EMBL/GenBank/DDBJ databases">
        <authorList>
            <person name="Mah S.A."/>
            <person name="Swanson W.J."/>
            <person name="Moy G.W."/>
            <person name="Vacquier V.D."/>
        </authorList>
    </citation>
    <scope>NUCLEOTIDE SEQUENCE [LARGE SCALE GENOMIC DNA]</scope>
    <source>
        <strain evidence="1 2">GSMNP</strain>
    </source>
</reference>
<evidence type="ECO:0000313" key="2">
    <source>
        <dbReference type="Proteomes" id="UP000187283"/>
    </source>
</evidence>
<dbReference type="AlphaFoldDB" id="A0A1R1XCQ1"/>
<proteinExistence type="predicted"/>
<name>A0A1R1XCQ1_9FUNG</name>
<evidence type="ECO:0000313" key="1">
    <source>
        <dbReference type="EMBL" id="OMJ12415.1"/>
    </source>
</evidence>
<accession>A0A1R1XCQ1</accession>